<gene>
    <name evidence="1" type="ORF">H131_20632</name>
</gene>
<sequence length="213" mass="22623">MLDLRKSAFLLLNRQKHEEKMCGPVTSQQTQISGLGTRVSNAESSITQQAHQIESKVSLTDVTGNTVVSKINQTATTISIQASKINLIGAVNVLSDITGNLGTITSGNIDIYNDVKIGNDLYLRGFGGNAIIFGEGSMLVSNSGNLDLTTNNNLSIQSQNTTFYGASVDFSNVGFINELAKGHTPGIGIAYSPAARLIWFRVNGVDVGSVKLT</sequence>
<dbReference type="OrthoDB" id="2311165at2"/>
<organism evidence="1 2">
    <name type="scientific">Lysinibacillus sphaericus OT4b.31</name>
    <dbReference type="NCBI Taxonomy" id="1285586"/>
    <lineage>
        <taxon>Bacteria</taxon>
        <taxon>Bacillati</taxon>
        <taxon>Bacillota</taxon>
        <taxon>Bacilli</taxon>
        <taxon>Bacillales</taxon>
        <taxon>Bacillaceae</taxon>
        <taxon>Lysinibacillus</taxon>
    </lineage>
</organism>
<dbReference type="RefSeq" id="WP_010861027.1">
    <property type="nucleotide sequence ID" value="NZ_KB933406.1"/>
</dbReference>
<dbReference type="AlphaFoldDB" id="R7Z9Q4"/>
<dbReference type="HOGENOM" id="CLU_1293103_0_0_9"/>
<dbReference type="PATRIC" id="fig|1285586.5.peg.4300"/>
<reference evidence="1 2" key="1">
    <citation type="submission" date="2013-04" db="EMBL/GenBank/DDBJ databases">
        <title>Draft genome of the heavy metal tolerant bacterium Lysinibacillus sphaericus strain OT4b.31.</title>
        <authorList>
            <person name="Pena-Montenegro T.D."/>
            <person name="Dussan J."/>
        </authorList>
    </citation>
    <scope>NUCLEOTIDE SEQUENCE [LARGE SCALE GENOMIC DNA]</scope>
    <source>
        <strain evidence="1 2">OT4b.31</strain>
    </source>
</reference>
<dbReference type="EMBL" id="AQPX01000031">
    <property type="protein sequence ID" value="EON70676.1"/>
    <property type="molecule type" value="Genomic_DNA"/>
</dbReference>
<proteinExistence type="predicted"/>
<evidence type="ECO:0000313" key="1">
    <source>
        <dbReference type="EMBL" id="EON70676.1"/>
    </source>
</evidence>
<protein>
    <submittedName>
        <fullName evidence="1">Uncharacterized protein</fullName>
    </submittedName>
</protein>
<dbReference type="Proteomes" id="UP000013911">
    <property type="component" value="Unassembled WGS sequence"/>
</dbReference>
<evidence type="ECO:0000313" key="2">
    <source>
        <dbReference type="Proteomes" id="UP000013911"/>
    </source>
</evidence>
<name>R7Z9Q4_LYSSH</name>
<comment type="caution">
    <text evidence="1">The sequence shown here is derived from an EMBL/GenBank/DDBJ whole genome shotgun (WGS) entry which is preliminary data.</text>
</comment>
<accession>R7Z9Q4</accession>